<name>A0A3S3WGP4_9RHOB</name>
<sequence length="691" mass="75337">MNGQPLSKQSTRLWCRAAGLWLPGRVRRILELSGMSPQPVLPGLRPTPGDLVAAWGHSPLAPKAEAFAAQHGLPLIRIEDAFLRSLAPGRAGRRGDGPLGLLIDRRGGVHFDPHLPSDLEHLLATAPLDDTALLDRAREGMARLREGDLSKYNLHDPDLAPPPPGYVLIIDQTREDASLRLSGATEGLFKEMLFRARDDHPGARIVIRSHPETVQGLRRGHYGPEDLQPGEMLLSAAVGPRALLEGAIAVYTISSQMGFEAVLAGHRPVVLGRPFYAGWGLTQDQGGPLPRRHRNLTRVQLFAGAMLLAPVWYDPCRDRLCSFEEALDQLEAEVRALREDRRGYVALGMRLWKRGALQSFFGREKPVIFAGDEQAALKRAKRDNRDLLVWAAAGAPPALPEGLRLRRVEDGLIRSRGLGADLVPPLSLIADGRGISFDPGGPSDLEALLAWKLRPGQRLRASRLIRDLREGGVTKYNLSGPMPEVPEGHRILVPGQVEDDASLRLGGSAIRSNLGLLRSVREQNPTAVILWKAHPDVVAGLRPGAVPAEEVAALADACLDDSSAHDALSLADEVWTMTSGTGFEALLRGIPVTCLGMPFYAGWGLTRDLVPPPPRRRAGVEIAGVEIEDLAWAALIGYPRYLDPITRRPCPPEVVVERLRDGRVLPRSALLRALAKAQGLAANYAWIWRRG</sequence>
<dbReference type="GO" id="GO:0015774">
    <property type="term" value="P:polysaccharide transport"/>
    <property type="evidence" value="ECO:0007669"/>
    <property type="project" value="InterPro"/>
</dbReference>
<dbReference type="Pfam" id="PF05159">
    <property type="entry name" value="Capsule_synth"/>
    <property type="match status" value="2"/>
</dbReference>
<dbReference type="CDD" id="cd16440">
    <property type="entry name" value="beta_Kdo_transferase_KpsC_1"/>
    <property type="match status" value="1"/>
</dbReference>
<evidence type="ECO:0000313" key="2">
    <source>
        <dbReference type="EMBL" id="RWY38168.1"/>
    </source>
</evidence>
<protein>
    <submittedName>
        <fullName evidence="2">Capsular polysaccharide biosynthesis protein</fullName>
    </submittedName>
</protein>
<gene>
    <name evidence="2" type="ORF">EP867_16585</name>
</gene>
<dbReference type="AlphaFoldDB" id="A0A3S3WGP4"/>
<accession>A0A3S3WGP4</accession>
<feature type="coiled-coil region" evidence="1">
    <location>
        <begin position="320"/>
        <end position="347"/>
    </location>
</feature>
<dbReference type="InterPro" id="IPR007833">
    <property type="entry name" value="Capsule_polysaccharide_synth"/>
</dbReference>
<dbReference type="Proteomes" id="UP000287168">
    <property type="component" value="Unassembled WGS sequence"/>
</dbReference>
<comment type="caution">
    <text evidence="2">The sequence shown here is derived from an EMBL/GenBank/DDBJ whole genome shotgun (WGS) entry which is preliminary data.</text>
</comment>
<reference evidence="2 3" key="1">
    <citation type="journal article" date="2015" name="Int. J. Syst. Evol. Microbiol.">
        <title>Gemmobacter intermedius sp. nov., isolated from a white stork (Ciconia ciconia).</title>
        <authorList>
            <person name="Kampfer P."/>
            <person name="Jerzak L."/>
            <person name="Wilharm G."/>
            <person name="Golke J."/>
            <person name="Busse H.J."/>
            <person name="Glaeser S.P."/>
        </authorList>
    </citation>
    <scope>NUCLEOTIDE SEQUENCE [LARGE SCALE GENOMIC DNA]</scope>
    <source>
        <strain evidence="2 3">119/4</strain>
    </source>
</reference>
<evidence type="ECO:0000256" key="1">
    <source>
        <dbReference type="SAM" id="Coils"/>
    </source>
</evidence>
<evidence type="ECO:0000313" key="3">
    <source>
        <dbReference type="Proteomes" id="UP000287168"/>
    </source>
</evidence>
<dbReference type="EMBL" id="SBLC01000040">
    <property type="protein sequence ID" value="RWY38168.1"/>
    <property type="molecule type" value="Genomic_DNA"/>
</dbReference>
<dbReference type="GO" id="GO:0000271">
    <property type="term" value="P:polysaccharide biosynthetic process"/>
    <property type="evidence" value="ECO:0007669"/>
    <property type="project" value="InterPro"/>
</dbReference>
<dbReference type="OrthoDB" id="543755at2"/>
<organism evidence="2 3">
    <name type="scientific">Falsigemmobacter intermedius</name>
    <dbReference type="NCBI Taxonomy" id="1553448"/>
    <lineage>
        <taxon>Bacteria</taxon>
        <taxon>Pseudomonadati</taxon>
        <taxon>Pseudomonadota</taxon>
        <taxon>Alphaproteobacteria</taxon>
        <taxon>Rhodobacterales</taxon>
        <taxon>Paracoccaceae</taxon>
        <taxon>Falsigemmobacter</taxon>
    </lineage>
</organism>
<keyword evidence="1" id="KW-0175">Coiled coil</keyword>
<keyword evidence="3" id="KW-1185">Reference proteome</keyword>
<proteinExistence type="predicted"/>
<dbReference type="CDD" id="cd16439">
    <property type="entry name" value="beta_Kdo_transferase_KpsC_2"/>
    <property type="match status" value="1"/>
</dbReference>